<protein>
    <submittedName>
        <fullName evidence="2">Crp/Fnr family transcriptional regulator</fullName>
    </submittedName>
</protein>
<evidence type="ECO:0000256" key="1">
    <source>
        <dbReference type="ARBA" id="ARBA00023159"/>
    </source>
</evidence>
<gene>
    <name evidence="2" type="ORF">HCA46_03770</name>
</gene>
<dbReference type="InterPro" id="IPR036390">
    <property type="entry name" value="WH_DNA-bd_sf"/>
</dbReference>
<dbReference type="InterPro" id="IPR000595">
    <property type="entry name" value="cNMP-bd_dom"/>
</dbReference>
<comment type="caution">
    <text evidence="2">The sequence shown here is derived from an EMBL/GenBank/DDBJ whole genome shotgun (WGS) entry which is preliminary data.</text>
</comment>
<name>A0A7X0WNU7_9LIST</name>
<dbReference type="InterPro" id="IPR018490">
    <property type="entry name" value="cNMP-bd_dom_sf"/>
</dbReference>
<dbReference type="EMBL" id="JAARUV010000001">
    <property type="protein sequence ID" value="MBC1777946.1"/>
    <property type="molecule type" value="Genomic_DNA"/>
</dbReference>
<dbReference type="AlphaFoldDB" id="A0A7X0WNU7"/>
<accession>A0A7X0WNU7</accession>
<dbReference type="InterPro" id="IPR014710">
    <property type="entry name" value="RmlC-like_jellyroll"/>
</dbReference>
<dbReference type="Pfam" id="PF00027">
    <property type="entry name" value="cNMP_binding"/>
    <property type="match status" value="1"/>
</dbReference>
<sequence length="219" mass="25623">MEDSLNRLYETTVLKNNFNNINLFKILSLNKSEKKKIKRKQKINNDNKHLYYINSGKIMTKRNDVIISIHQEGEFVGLNALLDEENTKDEFIVVEDGLVCEFESMEALFTLLSLQEGWIYLLVQEKLRCERLIQNSICIHKNGKEKIKKIFVYLAREFGTATEKGMLLPTSFNRSLIAEYSNVTLKSLKKIIELLALEEWLEINGQKIYIKYDSIQSYI</sequence>
<dbReference type="SUPFAM" id="SSF51206">
    <property type="entry name" value="cAMP-binding domain-like"/>
    <property type="match status" value="1"/>
</dbReference>
<evidence type="ECO:0000313" key="3">
    <source>
        <dbReference type="Proteomes" id="UP000547643"/>
    </source>
</evidence>
<dbReference type="Gene3D" id="2.60.120.10">
    <property type="entry name" value="Jelly Rolls"/>
    <property type="match status" value="1"/>
</dbReference>
<proteinExistence type="predicted"/>
<reference evidence="2 3" key="1">
    <citation type="submission" date="2020-03" db="EMBL/GenBank/DDBJ databases">
        <title>Soil Listeria distribution.</title>
        <authorList>
            <person name="Liao J."/>
            <person name="Wiedmann M."/>
        </authorList>
    </citation>
    <scope>NUCLEOTIDE SEQUENCE [LARGE SCALE GENOMIC DNA]</scope>
    <source>
        <strain evidence="2 3">FSL L7-1017</strain>
    </source>
</reference>
<dbReference type="Proteomes" id="UP000547643">
    <property type="component" value="Unassembled WGS sequence"/>
</dbReference>
<organism evidence="2 3">
    <name type="scientific">Listeria booriae</name>
    <dbReference type="NCBI Taxonomy" id="1552123"/>
    <lineage>
        <taxon>Bacteria</taxon>
        <taxon>Bacillati</taxon>
        <taxon>Bacillota</taxon>
        <taxon>Bacilli</taxon>
        <taxon>Bacillales</taxon>
        <taxon>Listeriaceae</taxon>
        <taxon>Listeria</taxon>
    </lineage>
</organism>
<evidence type="ECO:0000313" key="2">
    <source>
        <dbReference type="EMBL" id="MBC1777946.1"/>
    </source>
</evidence>
<dbReference type="RefSeq" id="WP_185379510.1">
    <property type="nucleotide sequence ID" value="NZ_JAAROR010000003.1"/>
</dbReference>
<dbReference type="SUPFAM" id="SSF46785">
    <property type="entry name" value="Winged helix' DNA-binding domain"/>
    <property type="match status" value="1"/>
</dbReference>
<keyword evidence="1" id="KW-0010">Activator</keyword>